<organism evidence="1 2">
    <name type="scientific">Cyclospora cayetanensis</name>
    <dbReference type="NCBI Taxonomy" id="88456"/>
    <lineage>
        <taxon>Eukaryota</taxon>
        <taxon>Sar</taxon>
        <taxon>Alveolata</taxon>
        <taxon>Apicomplexa</taxon>
        <taxon>Conoidasida</taxon>
        <taxon>Coccidia</taxon>
        <taxon>Eucoccidiorida</taxon>
        <taxon>Eimeriorina</taxon>
        <taxon>Eimeriidae</taxon>
        <taxon>Cyclospora</taxon>
    </lineage>
</organism>
<sequence length="181" mass="18301">MCFAPPWSGGRICRRCPSQLPCLECSLASLSSRHGVSSRPLLELQRSAMMRQKNSATAGLPLGKAEAHQAEGPLGAAVGASKPDRRGGSLLAAPSADAAAALTVASPAAFVAAGGGLQHGGQGDHSSAGVLQYGQQHGRLSVSPRKELQQLPTESAAAECAAAATDARAAAAGVTLQQWQL</sequence>
<dbReference type="InParanoid" id="A0A1D3DAL7"/>
<reference evidence="1 2" key="1">
    <citation type="journal article" date="2016" name="BMC Genomics">
        <title>Comparative genomics reveals Cyclospora cayetanensis possesses coccidia-like metabolism and invasion components but unique surface antigens.</title>
        <authorList>
            <person name="Liu S."/>
            <person name="Wang L."/>
            <person name="Zheng H."/>
            <person name="Xu Z."/>
            <person name="Roellig D.M."/>
            <person name="Li N."/>
            <person name="Frace M.A."/>
            <person name="Tang K."/>
            <person name="Arrowood M.J."/>
            <person name="Moss D.M."/>
            <person name="Zhang L."/>
            <person name="Feng Y."/>
            <person name="Xiao L."/>
        </authorList>
    </citation>
    <scope>NUCLEOTIDE SEQUENCE [LARGE SCALE GENOMIC DNA]</scope>
    <source>
        <strain evidence="1 2">CHN_HEN01</strain>
    </source>
</reference>
<name>A0A1D3DAL7_9EIME</name>
<dbReference type="EMBL" id="JROU02000064">
    <property type="protein sequence ID" value="OEH80493.1"/>
    <property type="molecule type" value="Genomic_DNA"/>
</dbReference>
<dbReference type="Proteomes" id="UP000095192">
    <property type="component" value="Unassembled WGS sequence"/>
</dbReference>
<dbReference type="VEuPathDB" id="ToxoDB:cyc_05891"/>
<evidence type="ECO:0000313" key="1">
    <source>
        <dbReference type="EMBL" id="OEH80493.1"/>
    </source>
</evidence>
<evidence type="ECO:0000313" key="2">
    <source>
        <dbReference type="Proteomes" id="UP000095192"/>
    </source>
</evidence>
<gene>
    <name evidence="1" type="ORF">cyc_05891</name>
</gene>
<proteinExistence type="predicted"/>
<comment type="caution">
    <text evidence="1">The sequence shown here is derived from an EMBL/GenBank/DDBJ whole genome shotgun (WGS) entry which is preliminary data.</text>
</comment>
<protein>
    <submittedName>
        <fullName evidence="1">Uncharacterized protein</fullName>
    </submittedName>
</protein>
<dbReference type="AlphaFoldDB" id="A0A1D3DAL7"/>
<accession>A0A1D3DAL7</accession>
<keyword evidence="2" id="KW-1185">Reference proteome</keyword>